<evidence type="ECO:0000313" key="2">
    <source>
        <dbReference type="Proteomes" id="UP001460202"/>
    </source>
</evidence>
<comment type="caution">
    <text evidence="1">The sequence shown here is derived from an EMBL/GenBank/DDBJ whole genome shotgun (WGS) entry which is preliminary data.</text>
</comment>
<accession>A0ABV1H0Y6</accession>
<dbReference type="Proteomes" id="UP001460202">
    <property type="component" value="Unassembled WGS sequence"/>
</dbReference>
<organism evidence="1 2">
    <name type="scientific">Alistipes intestinihominis</name>
    <dbReference type="NCBI Taxonomy" id="3133172"/>
    <lineage>
        <taxon>Bacteria</taxon>
        <taxon>Pseudomonadati</taxon>
        <taxon>Bacteroidota</taxon>
        <taxon>Bacteroidia</taxon>
        <taxon>Bacteroidales</taxon>
        <taxon>Rikenellaceae</taxon>
        <taxon>Alistipes</taxon>
    </lineage>
</organism>
<protein>
    <submittedName>
        <fullName evidence="1">Uncharacterized protein</fullName>
    </submittedName>
</protein>
<keyword evidence="2" id="KW-1185">Reference proteome</keyword>
<dbReference type="GeneID" id="78178856"/>
<proteinExistence type="predicted"/>
<gene>
    <name evidence="1" type="ORF">WMO46_15435</name>
</gene>
<sequence>MKIKTDFVTNSSSTCFVIIAENEFSLPNFIAAVGVNDNSVFLDIYQRLFELFKHNLIPAREFVSSDKWHQDGEAFEHYITEVFSEDTLNRILTAEREGYEVYMGRLASDNDEIEGFFCTDSFIIESEGLYIDATNDGW</sequence>
<evidence type="ECO:0000313" key="1">
    <source>
        <dbReference type="EMBL" id="MEQ2546336.1"/>
    </source>
</evidence>
<reference evidence="1 2" key="1">
    <citation type="submission" date="2024-03" db="EMBL/GenBank/DDBJ databases">
        <title>Human intestinal bacterial collection.</title>
        <authorList>
            <person name="Pauvert C."/>
            <person name="Hitch T.C.A."/>
            <person name="Clavel T."/>
        </authorList>
    </citation>
    <scope>NUCLEOTIDE SEQUENCE [LARGE SCALE GENOMIC DNA]</scope>
    <source>
        <strain evidence="1 2">CLA-KB-H122</strain>
    </source>
</reference>
<dbReference type="RefSeq" id="WP_129650433.1">
    <property type="nucleotide sequence ID" value="NZ_JBBMFL010000034.1"/>
</dbReference>
<dbReference type="EMBL" id="JBBMFL010000034">
    <property type="protein sequence ID" value="MEQ2546336.1"/>
    <property type="molecule type" value="Genomic_DNA"/>
</dbReference>
<name>A0ABV1H0Y6_9BACT</name>